<dbReference type="EMBL" id="CVRY01000002">
    <property type="protein sequence ID" value="CRL60455.1"/>
    <property type="molecule type" value="Genomic_DNA"/>
</dbReference>
<proteinExistence type="predicted"/>
<dbReference type="RefSeq" id="WP_072063182.1">
    <property type="nucleotide sequence ID" value="NZ_CVRY01000002.1"/>
</dbReference>
<organism evidence="1 2">
    <name type="scientific">Proteus penneri</name>
    <dbReference type="NCBI Taxonomy" id="102862"/>
    <lineage>
        <taxon>Bacteria</taxon>
        <taxon>Pseudomonadati</taxon>
        <taxon>Pseudomonadota</taxon>
        <taxon>Gammaproteobacteria</taxon>
        <taxon>Enterobacterales</taxon>
        <taxon>Morganellaceae</taxon>
        <taxon>Proteus</taxon>
    </lineage>
</organism>
<name>A0A0G4Q3N8_9GAMM</name>
<dbReference type="AlphaFoldDB" id="A0A0G4Q3N8"/>
<protein>
    <submittedName>
        <fullName evidence="1">Uncharacterized protein</fullName>
    </submittedName>
</protein>
<evidence type="ECO:0000313" key="2">
    <source>
        <dbReference type="Proteomes" id="UP000183920"/>
    </source>
</evidence>
<reference evidence="2" key="1">
    <citation type="submission" date="2015-06" db="EMBL/GenBank/DDBJ databases">
        <authorList>
            <person name="Urmite Genomes"/>
        </authorList>
    </citation>
    <scope>NUCLEOTIDE SEQUENCE [LARGE SCALE GENOMIC DNA]</scope>
    <source>
        <strain evidence="2">CSUR P1867</strain>
    </source>
</reference>
<dbReference type="Proteomes" id="UP000183920">
    <property type="component" value="Unassembled WGS sequence"/>
</dbReference>
<gene>
    <name evidence="1" type="ORF">BN1804_00973</name>
</gene>
<accession>A0A0G4Q3N8</accession>
<evidence type="ECO:0000313" key="1">
    <source>
        <dbReference type="EMBL" id="CRL60455.1"/>
    </source>
</evidence>
<sequence>MQIELNILPPIINNPNTDIHMMKIGNKDLDSSIISIINAVNISSFERNHVKFSDELITSFLQPNLIDNITNKQNKLQPIKIGKKIEIPKISNEQLTVLSNKKMESKTINDQVNKELDKTGNDSQKSEANSLYRKDGAYNKMSKRYDLNSSNFSPIRNLIDNKKISTEKKERELKKYLARNDSEMKKMSIFEKFKDIFGMSKKINILRNQQNNDTKIIFNGLSSLHNSIVNKDTF</sequence>